<dbReference type="EMBL" id="JAUEPO010000003">
    <property type="protein sequence ID" value="KAK3327817.1"/>
    <property type="molecule type" value="Genomic_DNA"/>
</dbReference>
<organism evidence="3 4">
    <name type="scientific">Cercophora scortea</name>
    <dbReference type="NCBI Taxonomy" id="314031"/>
    <lineage>
        <taxon>Eukaryota</taxon>
        <taxon>Fungi</taxon>
        <taxon>Dikarya</taxon>
        <taxon>Ascomycota</taxon>
        <taxon>Pezizomycotina</taxon>
        <taxon>Sordariomycetes</taxon>
        <taxon>Sordariomycetidae</taxon>
        <taxon>Sordariales</taxon>
        <taxon>Lasiosphaeriaceae</taxon>
        <taxon>Cercophora</taxon>
    </lineage>
</organism>
<dbReference type="AlphaFoldDB" id="A0AAE0IML0"/>
<reference evidence="3" key="2">
    <citation type="submission" date="2023-06" db="EMBL/GenBank/DDBJ databases">
        <authorList>
            <consortium name="Lawrence Berkeley National Laboratory"/>
            <person name="Haridas S."/>
            <person name="Hensen N."/>
            <person name="Bonometti L."/>
            <person name="Westerberg I."/>
            <person name="Brannstrom I.O."/>
            <person name="Guillou S."/>
            <person name="Cros-Aarteil S."/>
            <person name="Calhoun S."/>
            <person name="Kuo A."/>
            <person name="Mondo S."/>
            <person name="Pangilinan J."/>
            <person name="Riley R."/>
            <person name="Labutti K."/>
            <person name="Andreopoulos B."/>
            <person name="Lipzen A."/>
            <person name="Chen C."/>
            <person name="Yanf M."/>
            <person name="Daum C."/>
            <person name="Ng V."/>
            <person name="Clum A."/>
            <person name="Steindorff A."/>
            <person name="Ohm R."/>
            <person name="Martin F."/>
            <person name="Silar P."/>
            <person name="Natvig D."/>
            <person name="Lalanne C."/>
            <person name="Gautier V."/>
            <person name="Ament-Velasquez S.L."/>
            <person name="Kruys A."/>
            <person name="Hutchinson M.I."/>
            <person name="Powell A.J."/>
            <person name="Barry K."/>
            <person name="Miller A.N."/>
            <person name="Grigoriev I.V."/>
            <person name="Debuchy R."/>
            <person name="Gladieux P."/>
            <person name="Thoren M.H."/>
            <person name="Johannesson H."/>
        </authorList>
    </citation>
    <scope>NUCLEOTIDE SEQUENCE</scope>
    <source>
        <strain evidence="3">SMH4131-1</strain>
    </source>
</reference>
<dbReference type="Proteomes" id="UP001286456">
    <property type="component" value="Unassembled WGS sequence"/>
</dbReference>
<evidence type="ECO:0000256" key="1">
    <source>
        <dbReference type="SAM" id="MobiDB-lite"/>
    </source>
</evidence>
<accession>A0AAE0IML0</accession>
<evidence type="ECO:0000313" key="4">
    <source>
        <dbReference type="Proteomes" id="UP001286456"/>
    </source>
</evidence>
<name>A0AAE0IML0_9PEZI</name>
<comment type="caution">
    <text evidence="3">The sequence shown here is derived from an EMBL/GenBank/DDBJ whole genome shotgun (WGS) entry which is preliminary data.</text>
</comment>
<keyword evidence="2" id="KW-0472">Membrane</keyword>
<proteinExistence type="predicted"/>
<feature type="region of interest" description="Disordered" evidence="1">
    <location>
        <begin position="114"/>
        <end position="136"/>
    </location>
</feature>
<evidence type="ECO:0000313" key="3">
    <source>
        <dbReference type="EMBL" id="KAK3327817.1"/>
    </source>
</evidence>
<keyword evidence="2" id="KW-1133">Transmembrane helix</keyword>
<feature type="compositionally biased region" description="Low complexity" evidence="1">
    <location>
        <begin position="117"/>
        <end position="132"/>
    </location>
</feature>
<protein>
    <submittedName>
        <fullName evidence="3">Uncharacterized protein</fullName>
    </submittedName>
</protein>
<sequence>MPAGSRVVWPVGWSGLHELVRYPRGRFDRGVDMGRRAVWIRSLVHHRPAHRQERRWNQAGISGNSFSWTTLPYPLRWIQSGMYQLELRPSTWAGGEQPVLAKSSFFTIEEAVAVTDPSSSSPSPSPTSVTPPENNGSGIKKQLAIGLGVALGIPSLIGLGFVSWCLRRRHRRAALVKRRLKRSEFVIN</sequence>
<keyword evidence="2" id="KW-0812">Transmembrane</keyword>
<feature type="transmembrane region" description="Helical" evidence="2">
    <location>
        <begin position="143"/>
        <end position="166"/>
    </location>
</feature>
<keyword evidence="4" id="KW-1185">Reference proteome</keyword>
<evidence type="ECO:0000256" key="2">
    <source>
        <dbReference type="SAM" id="Phobius"/>
    </source>
</evidence>
<gene>
    <name evidence="3" type="ORF">B0T19DRAFT_174829</name>
</gene>
<reference evidence="3" key="1">
    <citation type="journal article" date="2023" name="Mol. Phylogenet. Evol.">
        <title>Genome-scale phylogeny and comparative genomics of the fungal order Sordariales.</title>
        <authorList>
            <person name="Hensen N."/>
            <person name="Bonometti L."/>
            <person name="Westerberg I."/>
            <person name="Brannstrom I.O."/>
            <person name="Guillou S."/>
            <person name="Cros-Aarteil S."/>
            <person name="Calhoun S."/>
            <person name="Haridas S."/>
            <person name="Kuo A."/>
            <person name="Mondo S."/>
            <person name="Pangilinan J."/>
            <person name="Riley R."/>
            <person name="LaButti K."/>
            <person name="Andreopoulos B."/>
            <person name="Lipzen A."/>
            <person name="Chen C."/>
            <person name="Yan M."/>
            <person name="Daum C."/>
            <person name="Ng V."/>
            <person name="Clum A."/>
            <person name="Steindorff A."/>
            <person name="Ohm R.A."/>
            <person name="Martin F."/>
            <person name="Silar P."/>
            <person name="Natvig D.O."/>
            <person name="Lalanne C."/>
            <person name="Gautier V."/>
            <person name="Ament-Velasquez S.L."/>
            <person name="Kruys A."/>
            <person name="Hutchinson M.I."/>
            <person name="Powell A.J."/>
            <person name="Barry K."/>
            <person name="Miller A.N."/>
            <person name="Grigoriev I.V."/>
            <person name="Debuchy R."/>
            <person name="Gladieux P."/>
            <person name="Hiltunen Thoren M."/>
            <person name="Johannesson H."/>
        </authorList>
    </citation>
    <scope>NUCLEOTIDE SEQUENCE</scope>
    <source>
        <strain evidence="3">SMH4131-1</strain>
    </source>
</reference>